<protein>
    <recommendedName>
        <fullName evidence="5">DNL-type domain-containing protein</fullName>
    </recommendedName>
</protein>
<dbReference type="PANTHER" id="PTHR20922:SF13">
    <property type="entry name" value="DNL-TYPE ZINC FINGER PROTEIN"/>
    <property type="match status" value="1"/>
</dbReference>
<reference evidence="6 7" key="1">
    <citation type="journal article" date="2024" name="BMC Biol.">
        <title>Comparative genomics of Ascetosporea gives new insight into the evolutionary basis for animal parasitism in Rhizaria.</title>
        <authorList>
            <person name="Hiltunen Thoren M."/>
            <person name="Onut-Brannstrom I."/>
            <person name="Alfjorden A."/>
            <person name="Peckova H."/>
            <person name="Swords F."/>
            <person name="Hooper C."/>
            <person name="Holzer A.S."/>
            <person name="Bass D."/>
            <person name="Burki F."/>
        </authorList>
    </citation>
    <scope>NUCLEOTIDE SEQUENCE [LARGE SCALE GENOMIC DNA]</scope>
    <source>
        <strain evidence="6">20-A016</strain>
    </source>
</reference>
<sequence length="143" mass="17104">MRPLSVLRKCGKTFINRRTFENLHRPRFIRHYTENRTSETSKLVAAIKDPKKSLISQSKHNPSKYQIMFSCGECRRHMTKSFSKQAYENGYVMIKCDGCDGMHLIADNLKWFSERTWRIDQVIKKEREDLEKTFRVIDERDLK</sequence>
<feature type="domain" description="DNL-type" evidence="5">
    <location>
        <begin position="60"/>
        <end position="143"/>
    </location>
</feature>
<comment type="caution">
    <text evidence="6">The sequence shown here is derived from an EMBL/GenBank/DDBJ whole genome shotgun (WGS) entry which is preliminary data.</text>
</comment>
<evidence type="ECO:0000313" key="6">
    <source>
        <dbReference type="EMBL" id="MES1923392.1"/>
    </source>
</evidence>
<organism evidence="6 7">
    <name type="scientific">Bonamia ostreae</name>
    <dbReference type="NCBI Taxonomy" id="126728"/>
    <lineage>
        <taxon>Eukaryota</taxon>
        <taxon>Sar</taxon>
        <taxon>Rhizaria</taxon>
        <taxon>Endomyxa</taxon>
        <taxon>Ascetosporea</taxon>
        <taxon>Haplosporida</taxon>
        <taxon>Bonamia</taxon>
    </lineage>
</organism>
<evidence type="ECO:0000256" key="2">
    <source>
        <dbReference type="ARBA" id="ARBA00022771"/>
    </source>
</evidence>
<keyword evidence="2 4" id="KW-0863">Zinc-finger</keyword>
<dbReference type="Pfam" id="PF05180">
    <property type="entry name" value="zf-DNL"/>
    <property type="match status" value="1"/>
</dbReference>
<dbReference type="EMBL" id="JBDODL010005966">
    <property type="protein sequence ID" value="MES1923392.1"/>
    <property type="molecule type" value="Genomic_DNA"/>
</dbReference>
<accession>A0ABV2AVH5</accession>
<dbReference type="InterPro" id="IPR007853">
    <property type="entry name" value="Znf_DNL-typ"/>
</dbReference>
<dbReference type="InterPro" id="IPR024158">
    <property type="entry name" value="Mt_import_TIM15"/>
</dbReference>
<dbReference type="PROSITE" id="PS51501">
    <property type="entry name" value="ZF_DNL"/>
    <property type="match status" value="1"/>
</dbReference>
<evidence type="ECO:0000259" key="5">
    <source>
        <dbReference type="PROSITE" id="PS51501"/>
    </source>
</evidence>
<keyword evidence="1" id="KW-0479">Metal-binding</keyword>
<evidence type="ECO:0000256" key="1">
    <source>
        <dbReference type="ARBA" id="ARBA00022723"/>
    </source>
</evidence>
<dbReference type="Proteomes" id="UP001439008">
    <property type="component" value="Unassembled WGS sequence"/>
</dbReference>
<evidence type="ECO:0000313" key="7">
    <source>
        <dbReference type="Proteomes" id="UP001439008"/>
    </source>
</evidence>
<keyword evidence="3" id="KW-0862">Zinc</keyword>
<dbReference type="PANTHER" id="PTHR20922">
    <property type="entry name" value="DNL-TYPE ZINC FINGER PROTEIN"/>
    <property type="match status" value="1"/>
</dbReference>
<gene>
    <name evidence="6" type="ORF">MHBO_004958</name>
</gene>
<keyword evidence="7" id="KW-1185">Reference proteome</keyword>
<evidence type="ECO:0000256" key="3">
    <source>
        <dbReference type="ARBA" id="ARBA00022833"/>
    </source>
</evidence>
<name>A0ABV2AVH5_9EUKA</name>
<evidence type="ECO:0000256" key="4">
    <source>
        <dbReference type="PROSITE-ProRule" id="PRU00834"/>
    </source>
</evidence>
<proteinExistence type="predicted"/>